<reference evidence="4" key="1">
    <citation type="submission" date="2019-07" db="EMBL/GenBank/DDBJ databases">
        <title>De Novo Assembly of kiwifruit Actinidia rufa.</title>
        <authorList>
            <person name="Sugita-Konishi S."/>
            <person name="Sato K."/>
            <person name="Mori E."/>
            <person name="Abe Y."/>
            <person name="Kisaki G."/>
            <person name="Hamano K."/>
            <person name="Suezawa K."/>
            <person name="Otani M."/>
            <person name="Fukuda T."/>
            <person name="Manabe T."/>
            <person name="Gomi K."/>
            <person name="Tabuchi M."/>
            <person name="Akimitsu K."/>
            <person name="Kataoka I."/>
        </authorList>
    </citation>
    <scope>NUCLEOTIDE SEQUENCE [LARGE SCALE GENOMIC DNA]</scope>
    <source>
        <strain evidence="4">cv. Fuchu</strain>
    </source>
</reference>
<evidence type="ECO:0000313" key="3">
    <source>
        <dbReference type="EMBL" id="GFS43130.1"/>
    </source>
</evidence>
<dbReference type="Proteomes" id="UP000585474">
    <property type="component" value="Unassembled WGS sequence"/>
</dbReference>
<sequence>MAIPKLNPVENLLKPKKFQSYSQKGNGVSFWAFLFSIFIYISIFYTFNLSPSSLLNTNKFWFFITNTLILIIAADFSAFSSSRKQADLYEEYVKKSRANSFPPFQSQNREIVKAIIPQQKGENSQESQEKIKEVVNVHKSKFPVNKLEIVILNDLEKPSDNYQENMPVFVPETGGEAREEQKIEARRGRRTSDKAIPVINNEKKIILHTSEPEKQEPNEEENEFSTMSDEELNRRVEEFIQSCNRQIRLQAARNRFPPNVEK</sequence>
<dbReference type="Pfam" id="PF05553">
    <property type="entry name" value="DUF761"/>
    <property type="match status" value="1"/>
</dbReference>
<gene>
    <name evidence="3" type="ORF">Acr_00g0083840</name>
</gene>
<dbReference type="InterPro" id="IPR008480">
    <property type="entry name" value="DUF761_pln"/>
</dbReference>
<dbReference type="PANTHER" id="PTHR35997">
    <property type="entry name" value="COTTON FIBER PROTEIN-RELATED"/>
    <property type="match status" value="1"/>
</dbReference>
<organism evidence="3 4">
    <name type="scientific">Actinidia rufa</name>
    <dbReference type="NCBI Taxonomy" id="165716"/>
    <lineage>
        <taxon>Eukaryota</taxon>
        <taxon>Viridiplantae</taxon>
        <taxon>Streptophyta</taxon>
        <taxon>Embryophyta</taxon>
        <taxon>Tracheophyta</taxon>
        <taxon>Spermatophyta</taxon>
        <taxon>Magnoliopsida</taxon>
        <taxon>eudicotyledons</taxon>
        <taxon>Gunneridae</taxon>
        <taxon>Pentapetalae</taxon>
        <taxon>asterids</taxon>
        <taxon>Ericales</taxon>
        <taxon>Actinidiaceae</taxon>
        <taxon>Actinidia</taxon>
    </lineage>
</organism>
<dbReference type="OrthoDB" id="680761at2759"/>
<proteinExistence type="predicted"/>
<feature type="transmembrane region" description="Helical" evidence="2">
    <location>
        <begin position="60"/>
        <end position="79"/>
    </location>
</feature>
<feature type="region of interest" description="Disordered" evidence="1">
    <location>
        <begin position="210"/>
        <end position="229"/>
    </location>
</feature>
<feature type="transmembrane region" description="Helical" evidence="2">
    <location>
        <begin position="28"/>
        <end position="48"/>
    </location>
</feature>
<dbReference type="EMBL" id="BJWL01000410">
    <property type="protein sequence ID" value="GFS43130.1"/>
    <property type="molecule type" value="Genomic_DNA"/>
</dbReference>
<accession>A0A7J0DWT1</accession>
<name>A0A7J0DWT1_9ERIC</name>
<evidence type="ECO:0000313" key="4">
    <source>
        <dbReference type="Proteomes" id="UP000585474"/>
    </source>
</evidence>
<dbReference type="PANTHER" id="PTHR35997:SF6">
    <property type="entry name" value="COTTON FIBER PROTEIN"/>
    <property type="match status" value="1"/>
</dbReference>
<keyword evidence="2" id="KW-0812">Transmembrane</keyword>
<keyword evidence="2" id="KW-0472">Membrane</keyword>
<evidence type="ECO:0000256" key="2">
    <source>
        <dbReference type="SAM" id="Phobius"/>
    </source>
</evidence>
<dbReference type="AlphaFoldDB" id="A0A7J0DWT1"/>
<protein>
    <submittedName>
        <fullName evidence="3">Uncharacterized protein</fullName>
    </submittedName>
</protein>
<keyword evidence="4" id="KW-1185">Reference proteome</keyword>
<keyword evidence="2" id="KW-1133">Transmembrane helix</keyword>
<comment type="caution">
    <text evidence="3">The sequence shown here is derived from an EMBL/GenBank/DDBJ whole genome shotgun (WGS) entry which is preliminary data.</text>
</comment>
<evidence type="ECO:0000256" key="1">
    <source>
        <dbReference type="SAM" id="MobiDB-lite"/>
    </source>
</evidence>